<dbReference type="InterPro" id="IPR009571">
    <property type="entry name" value="SUR7/Rim9-like_fungi"/>
</dbReference>
<dbReference type="GO" id="GO:0005886">
    <property type="term" value="C:plasma membrane"/>
    <property type="evidence" value="ECO:0007669"/>
    <property type="project" value="InterPro"/>
</dbReference>
<dbReference type="Pfam" id="PF06687">
    <property type="entry name" value="SUR7"/>
    <property type="match status" value="1"/>
</dbReference>
<dbReference type="AlphaFoldDB" id="A0A9W7W361"/>
<reference evidence="2 3" key="2">
    <citation type="journal article" date="2021" name="Curr. Genet.">
        <title>Genetic response to nitrogen starvation in the aggressive Eucalyptus foliar pathogen Teratosphaeria destructans.</title>
        <authorList>
            <person name="Havenga M."/>
            <person name="Wingfield B.D."/>
            <person name="Wingfield M.J."/>
            <person name="Dreyer L.L."/>
            <person name="Roets F."/>
            <person name="Aylward J."/>
        </authorList>
    </citation>
    <scope>NUCLEOTIDE SEQUENCE [LARGE SCALE GENOMIC DNA]</scope>
    <source>
        <strain evidence="2">CMW44962</strain>
    </source>
</reference>
<keyword evidence="3" id="KW-1185">Reference proteome</keyword>
<dbReference type="InterPro" id="IPR052413">
    <property type="entry name" value="SUR7_domain"/>
</dbReference>
<feature type="transmembrane region" description="Helical" evidence="1">
    <location>
        <begin position="6"/>
        <end position="26"/>
    </location>
</feature>
<keyword evidence="1" id="KW-0812">Transmembrane</keyword>
<feature type="transmembrane region" description="Helical" evidence="1">
    <location>
        <begin position="185"/>
        <end position="208"/>
    </location>
</feature>
<evidence type="ECO:0000256" key="1">
    <source>
        <dbReference type="SAM" id="Phobius"/>
    </source>
</evidence>
<dbReference type="EMBL" id="RIBY02001446">
    <property type="protein sequence ID" value="KAH9828848.1"/>
    <property type="molecule type" value="Genomic_DNA"/>
</dbReference>
<dbReference type="OrthoDB" id="4159154at2759"/>
<dbReference type="GO" id="GO:0051285">
    <property type="term" value="C:cell cortex of cell tip"/>
    <property type="evidence" value="ECO:0007669"/>
    <property type="project" value="TreeGrafter"/>
</dbReference>
<feature type="transmembrane region" description="Helical" evidence="1">
    <location>
        <begin position="214"/>
        <end position="240"/>
    </location>
</feature>
<protein>
    <submittedName>
        <fullName evidence="2">Integral membrane protein-like protein</fullName>
    </submittedName>
</protein>
<evidence type="ECO:0000313" key="3">
    <source>
        <dbReference type="Proteomes" id="UP001138500"/>
    </source>
</evidence>
<dbReference type="PANTHER" id="PTHR28019:SF7">
    <property type="entry name" value="SUR7 PROTEIN"/>
    <property type="match status" value="1"/>
</dbReference>
<comment type="caution">
    <text evidence="2">The sequence shown here is derived from an EMBL/GenBank/DDBJ whole genome shotgun (WGS) entry which is preliminary data.</text>
</comment>
<evidence type="ECO:0000313" key="2">
    <source>
        <dbReference type="EMBL" id="KAH9828848.1"/>
    </source>
</evidence>
<proteinExistence type="predicted"/>
<gene>
    <name evidence="2" type="ORF">Tdes44962_MAKER09217</name>
</gene>
<organism evidence="2 3">
    <name type="scientific">Teratosphaeria destructans</name>
    <dbReference type="NCBI Taxonomy" id="418781"/>
    <lineage>
        <taxon>Eukaryota</taxon>
        <taxon>Fungi</taxon>
        <taxon>Dikarya</taxon>
        <taxon>Ascomycota</taxon>
        <taxon>Pezizomycotina</taxon>
        <taxon>Dothideomycetes</taxon>
        <taxon>Dothideomycetidae</taxon>
        <taxon>Mycosphaerellales</taxon>
        <taxon>Teratosphaeriaceae</taxon>
        <taxon>Teratosphaeria</taxon>
    </lineage>
</organism>
<reference evidence="2 3" key="1">
    <citation type="journal article" date="2018" name="IMA Fungus">
        <title>IMA Genome-F 10: Nine draft genome sequences of Claviceps purpurea s.lat., including C. arundinis, C. humidiphila, and C. cf. spartinae, pseudomolecules for the pitch canker pathogen Fusarium circinatum, draft genome of Davidsoniella eucalypti, Grosmannia galeiformis, Quambalaria eucalypti, and Teratosphaeria destructans.</title>
        <authorList>
            <person name="Wingfield B.D."/>
            <person name="Liu M."/>
            <person name="Nguyen H.D."/>
            <person name="Lane F.A."/>
            <person name="Morgan S.W."/>
            <person name="De Vos L."/>
            <person name="Wilken P.M."/>
            <person name="Duong T.A."/>
            <person name="Aylward J."/>
            <person name="Coetzee M.P."/>
            <person name="Dadej K."/>
            <person name="De Beer Z.W."/>
            <person name="Findlay W."/>
            <person name="Havenga M."/>
            <person name="Kolarik M."/>
            <person name="Menzies J.G."/>
            <person name="Naidoo K."/>
            <person name="Pochopski O."/>
            <person name="Shoukouhi P."/>
            <person name="Santana Q.C."/>
            <person name="Seifert K.A."/>
            <person name="Soal N."/>
            <person name="Steenkamp E.T."/>
            <person name="Tatham C.T."/>
            <person name="van der Nest M.A."/>
            <person name="Wingfield M.J."/>
        </authorList>
    </citation>
    <scope>NUCLEOTIDE SEQUENCE [LARGE SCALE GENOMIC DNA]</scope>
    <source>
        <strain evidence="2">CMW44962</strain>
    </source>
</reference>
<feature type="transmembrane region" description="Helical" evidence="1">
    <location>
        <begin position="261"/>
        <end position="287"/>
    </location>
</feature>
<name>A0A9W7W361_9PEZI</name>
<dbReference type="Proteomes" id="UP001138500">
    <property type="component" value="Unassembled WGS sequence"/>
</dbReference>
<keyword evidence="1" id="KW-0472">Membrane</keyword>
<dbReference type="PANTHER" id="PTHR28019">
    <property type="entry name" value="CELL MEMBRANE PROTEIN YLR413W-RELATED"/>
    <property type="match status" value="1"/>
</dbReference>
<accession>A0A9W7W361</accession>
<keyword evidence="1" id="KW-1133">Transmembrane helix</keyword>
<dbReference type="GO" id="GO:0031505">
    <property type="term" value="P:fungal-type cell wall organization"/>
    <property type="evidence" value="ECO:0007669"/>
    <property type="project" value="TreeGrafter"/>
</dbReference>
<sequence>MRVLAIIPVVCSVAALVLSFLCLFAGSKKGFLEDYALVTLNTSRIGVDVFNTTDTSSSSNLVINWLDNLTSSIENEIEGDINSLVRSIAKDLGLHDFYSAYILNYCEGYYTPAAVPNATLRRSSIDKNVTHCSNPKDGYIFDPRVLLQADLNRTGNSNVNLSTLQWPDAIDKGLKDLHIVSKAMFVLYCIATAFIGVGVVLAMVGLLLDGRLSAFVNIVVDCMAFVASLLASALATAVVVKGTHVINKYGHDIGISAKEGRWFLAITWAATALVLVASCVWCVEGVVGCSHRRGRPKFA</sequence>